<dbReference type="RefSeq" id="WP_091480882.1">
    <property type="nucleotide sequence ID" value="NZ_BJYC01000010.1"/>
</dbReference>
<dbReference type="STRING" id="426702.SAMN04488099_107131"/>
<evidence type="ECO:0000313" key="4">
    <source>
        <dbReference type="EMBL" id="SEK86369.1"/>
    </source>
</evidence>
<keyword evidence="1" id="KW-0560">Oxidoreductase</keyword>
<dbReference type="InterPro" id="IPR036188">
    <property type="entry name" value="FAD/NAD-bd_sf"/>
</dbReference>
<evidence type="ECO:0000313" key="5">
    <source>
        <dbReference type="Proteomes" id="UP000199081"/>
    </source>
</evidence>
<dbReference type="PANTHER" id="PTHR13789">
    <property type="entry name" value="MONOOXYGENASE"/>
    <property type="match status" value="1"/>
</dbReference>
<dbReference type="Gene3D" id="3.50.50.60">
    <property type="entry name" value="FAD/NAD(P)-binding domain"/>
    <property type="match status" value="1"/>
</dbReference>
<reference evidence="5" key="1">
    <citation type="submission" date="2016-10" db="EMBL/GenBank/DDBJ databases">
        <authorList>
            <person name="Varghese N."/>
            <person name="Submissions S."/>
        </authorList>
    </citation>
    <scope>NUCLEOTIDE SEQUENCE [LARGE SCALE GENOMIC DNA]</scope>
    <source>
        <strain evidence="5">DSM 19183</strain>
    </source>
</reference>
<dbReference type="OrthoDB" id="9766816at2"/>
<dbReference type="EMBL" id="FNZU01000007">
    <property type="protein sequence ID" value="SEK86369.1"/>
    <property type="molecule type" value="Genomic_DNA"/>
</dbReference>
<dbReference type="InterPro" id="IPR002938">
    <property type="entry name" value="FAD-bd"/>
</dbReference>
<gene>
    <name evidence="4" type="ORF">SAMN04488099_107131</name>
</gene>
<dbReference type="SUPFAM" id="SSF51905">
    <property type="entry name" value="FAD/NAD(P)-binding domain"/>
    <property type="match status" value="1"/>
</dbReference>
<proteinExistence type="predicted"/>
<dbReference type="InterPro" id="IPR050493">
    <property type="entry name" value="FAD-dep_Monooxygenase_BioMet"/>
</dbReference>
<accession>A0A1H7KHU9</accession>
<feature type="domain" description="FAD-binding" evidence="3">
    <location>
        <begin position="2"/>
        <end position="325"/>
    </location>
</feature>
<protein>
    <submittedName>
        <fullName evidence="4">2-polyprenyl-6-methoxyphenol hydroxylase</fullName>
    </submittedName>
</protein>
<dbReference type="GO" id="GO:0071949">
    <property type="term" value="F:FAD binding"/>
    <property type="evidence" value="ECO:0007669"/>
    <property type="project" value="InterPro"/>
</dbReference>
<evidence type="ECO:0000256" key="2">
    <source>
        <dbReference type="ARBA" id="ARBA00023033"/>
    </source>
</evidence>
<dbReference type="PRINTS" id="PR00420">
    <property type="entry name" value="RNGMNOXGNASE"/>
</dbReference>
<dbReference type="Pfam" id="PF01494">
    <property type="entry name" value="FAD_binding_3"/>
    <property type="match status" value="1"/>
</dbReference>
<organism evidence="4 5">
    <name type="scientific">Alkalibacterium pelagium</name>
    <dbReference type="NCBI Taxonomy" id="426702"/>
    <lineage>
        <taxon>Bacteria</taxon>
        <taxon>Bacillati</taxon>
        <taxon>Bacillota</taxon>
        <taxon>Bacilli</taxon>
        <taxon>Lactobacillales</taxon>
        <taxon>Carnobacteriaceae</taxon>
        <taxon>Alkalibacterium</taxon>
    </lineage>
</organism>
<dbReference type="AlphaFoldDB" id="A0A1H7KHU9"/>
<dbReference type="PANTHER" id="PTHR13789:SF309">
    <property type="entry name" value="PUTATIVE (AFU_ORTHOLOGUE AFUA_6G14510)-RELATED"/>
    <property type="match status" value="1"/>
</dbReference>
<sequence>MTNVVIIGAGVGGLSLAIGLKKLGIDSQIFETWPYERVEGSSYRMSRSGVYALKELGLINEVKNNSSSADYLKILTKENIEFINMNMFQSEKFEERSIFIQRSDLIEILTDKAKDLGISIDYGKKLTHFDQNEEEVTAYFEDGTAVNGSILLGADGLHSAVRKQMDGNDELRFLNCFGLYGILSSQDIPEDILPLLEKTECLYMGKGFNIMVSNSNPNREWDINWQSSGYLEEPMPSETFEQLSQDELKDWLISNYEISGSLAQLIKQTKKIIPKQIYTVSNLESLSKGRVAILGDAAHGIDPNTGSGSSVALEDAVYLASLLSKYDYSKAFYHHEHDRKERVKAIQEYAENDNLSLGMDFEEIKKKGVYMGAKFDLDYQVKLND</sequence>
<dbReference type="Proteomes" id="UP000199081">
    <property type="component" value="Unassembled WGS sequence"/>
</dbReference>
<keyword evidence="5" id="KW-1185">Reference proteome</keyword>
<evidence type="ECO:0000256" key="1">
    <source>
        <dbReference type="ARBA" id="ARBA00023002"/>
    </source>
</evidence>
<name>A0A1H7KHU9_9LACT</name>
<dbReference type="GO" id="GO:0004497">
    <property type="term" value="F:monooxygenase activity"/>
    <property type="evidence" value="ECO:0007669"/>
    <property type="project" value="UniProtKB-KW"/>
</dbReference>
<evidence type="ECO:0000259" key="3">
    <source>
        <dbReference type="Pfam" id="PF01494"/>
    </source>
</evidence>
<keyword evidence="2" id="KW-0503">Monooxygenase</keyword>